<dbReference type="Gene3D" id="1.20.58.340">
    <property type="entry name" value="Magnesium transport protein CorA, transmembrane region"/>
    <property type="match status" value="1"/>
</dbReference>
<evidence type="ECO:0000313" key="6">
    <source>
        <dbReference type="EMBL" id="KAK0507566.1"/>
    </source>
</evidence>
<dbReference type="EMBL" id="JAFEKC020000023">
    <property type="protein sequence ID" value="KAK0507566.1"/>
    <property type="molecule type" value="Genomic_DNA"/>
</dbReference>
<comment type="caution">
    <text evidence="6">The sequence shown here is derived from an EMBL/GenBank/DDBJ whole genome shotgun (WGS) entry which is preliminary data.</text>
</comment>
<gene>
    <name evidence="6" type="ORF">JMJ35_010089</name>
</gene>
<name>A0AA39U4E4_9LECA</name>
<accession>A0AA39U4E4</accession>
<evidence type="ECO:0000256" key="4">
    <source>
        <dbReference type="ARBA" id="ARBA00023136"/>
    </source>
</evidence>
<dbReference type="SUPFAM" id="SSF144083">
    <property type="entry name" value="Magnesium transport protein CorA, transmembrane region"/>
    <property type="match status" value="1"/>
</dbReference>
<protein>
    <submittedName>
        <fullName evidence="6">Uncharacterized protein</fullName>
    </submittedName>
</protein>
<feature type="transmembrane region" description="Helical" evidence="5">
    <location>
        <begin position="477"/>
        <end position="502"/>
    </location>
</feature>
<sequence>MDGPFSYQTATNSPTIGSHIATGSYQGRLASLCAKYPNIRYPNPQYPWTNDYKLSAGIEKLGKVAVLKFEDKQTPERTDIIDSQDLQNFLQETSNATDSGTARRLYLVEAWDPAMIGILGEHFHTNPTLLVRQYRSAMWEKTHQSGNTPCLPSAFNPKQSFSITYYEPRFFLPRVAELQGSTWRAAETLRHISLSRILGEFDGVGIVHRKVSYWSRKTVSGGWDAILFLDPPVRDVFIGSREEAYQVSMPGEPYQGGYPDFMRYNDLNDNCSTPGPSRESMLEDLSYYWTHYAKDILMEDDPIIATFFLKKIIASNYFLLIGYIGALLSELDYDVSRRNRPICRFQIEWVEERWKDLQAWTRQCSKYCESVEETMYSFEIPMESELSKSWKTGDKDFHIIQRKLLSMSKRSNDLLASFTGLAGILGNRRVLKEANRSLHEAKSVKTLTFLGMLFLPLSLASGLLSMSGDYSPGGSQFWIYFAIAIPLILCVFGVVFLVRMGYGVDGEWSRKQWQNSLAGFMKGNKETMHL</sequence>
<dbReference type="GO" id="GO:0016020">
    <property type="term" value="C:membrane"/>
    <property type="evidence" value="ECO:0007669"/>
    <property type="project" value="UniProtKB-SubCell"/>
</dbReference>
<feature type="transmembrane region" description="Helical" evidence="5">
    <location>
        <begin position="446"/>
        <end position="465"/>
    </location>
</feature>
<organism evidence="6 7">
    <name type="scientific">Cladonia borealis</name>
    <dbReference type="NCBI Taxonomy" id="184061"/>
    <lineage>
        <taxon>Eukaryota</taxon>
        <taxon>Fungi</taxon>
        <taxon>Dikarya</taxon>
        <taxon>Ascomycota</taxon>
        <taxon>Pezizomycotina</taxon>
        <taxon>Lecanoromycetes</taxon>
        <taxon>OSLEUM clade</taxon>
        <taxon>Lecanoromycetidae</taxon>
        <taxon>Lecanorales</taxon>
        <taxon>Lecanorineae</taxon>
        <taxon>Cladoniaceae</taxon>
        <taxon>Cladonia</taxon>
    </lineage>
</organism>
<evidence type="ECO:0000256" key="2">
    <source>
        <dbReference type="ARBA" id="ARBA00022692"/>
    </source>
</evidence>
<dbReference type="AlphaFoldDB" id="A0AA39U4E4"/>
<evidence type="ECO:0000256" key="1">
    <source>
        <dbReference type="ARBA" id="ARBA00004141"/>
    </source>
</evidence>
<feature type="transmembrane region" description="Helical" evidence="5">
    <location>
        <begin position="312"/>
        <end position="331"/>
    </location>
</feature>
<comment type="subcellular location">
    <subcellularLocation>
        <location evidence="1">Membrane</location>
        <topology evidence="1">Multi-pass membrane protein</topology>
    </subcellularLocation>
</comment>
<evidence type="ECO:0000256" key="5">
    <source>
        <dbReference type="SAM" id="Phobius"/>
    </source>
</evidence>
<keyword evidence="2 5" id="KW-0812">Transmembrane</keyword>
<reference evidence="6" key="1">
    <citation type="submission" date="2023-03" db="EMBL/GenBank/DDBJ databases">
        <title>Complete genome of Cladonia borealis.</title>
        <authorList>
            <person name="Park H."/>
        </authorList>
    </citation>
    <scope>NUCLEOTIDE SEQUENCE</scope>
    <source>
        <strain evidence="6">ANT050790</strain>
    </source>
</reference>
<evidence type="ECO:0000313" key="7">
    <source>
        <dbReference type="Proteomes" id="UP001166286"/>
    </source>
</evidence>
<dbReference type="Proteomes" id="UP001166286">
    <property type="component" value="Unassembled WGS sequence"/>
</dbReference>
<keyword evidence="3 5" id="KW-1133">Transmembrane helix</keyword>
<dbReference type="InterPro" id="IPR045863">
    <property type="entry name" value="CorA_TM1_TM2"/>
</dbReference>
<proteinExistence type="predicted"/>
<evidence type="ECO:0000256" key="3">
    <source>
        <dbReference type="ARBA" id="ARBA00022989"/>
    </source>
</evidence>
<keyword evidence="7" id="KW-1185">Reference proteome</keyword>
<keyword evidence="4 5" id="KW-0472">Membrane</keyword>